<dbReference type="Pfam" id="PF03323">
    <property type="entry name" value="GerA"/>
    <property type="match status" value="1"/>
</dbReference>
<evidence type="ECO:0000313" key="4">
    <source>
        <dbReference type="EMBL" id="MBD2872935.1"/>
    </source>
</evidence>
<feature type="transmembrane region" description="Helical" evidence="3">
    <location>
        <begin position="253"/>
        <end position="271"/>
    </location>
</feature>
<name>A0A927CWR1_9BACL</name>
<evidence type="ECO:0000256" key="1">
    <source>
        <dbReference type="ARBA" id="ARBA00005278"/>
    </source>
</evidence>
<feature type="transmembrane region" description="Helical" evidence="3">
    <location>
        <begin position="292"/>
        <end position="314"/>
    </location>
</feature>
<feature type="transmembrane region" description="Helical" evidence="3">
    <location>
        <begin position="373"/>
        <end position="399"/>
    </location>
</feature>
<dbReference type="InterPro" id="IPR004995">
    <property type="entry name" value="Spore_Ger"/>
</dbReference>
<dbReference type="RefSeq" id="WP_190868085.1">
    <property type="nucleotide sequence ID" value="NZ_JACXIY010000067.1"/>
</dbReference>
<comment type="caution">
    <text evidence="4">The sequence shown here is derived from an EMBL/GenBank/DDBJ whole genome shotgun (WGS) entry which is preliminary data.</text>
</comment>
<proteinExistence type="inferred from homology"/>
<dbReference type="AlphaFoldDB" id="A0A927CWR1"/>
<dbReference type="InterPro" id="IPR050768">
    <property type="entry name" value="UPF0353/GerABKA_families"/>
</dbReference>
<dbReference type="PANTHER" id="PTHR22550">
    <property type="entry name" value="SPORE GERMINATION PROTEIN"/>
    <property type="match status" value="1"/>
</dbReference>
<evidence type="ECO:0000256" key="3">
    <source>
        <dbReference type="SAM" id="Phobius"/>
    </source>
</evidence>
<protein>
    <submittedName>
        <fullName evidence="4">Spore germination protein</fullName>
    </submittedName>
</protein>
<feature type="transmembrane region" description="Helical" evidence="3">
    <location>
        <begin position="419"/>
        <end position="440"/>
    </location>
</feature>
<dbReference type="PANTHER" id="PTHR22550:SF5">
    <property type="entry name" value="LEUCINE ZIPPER PROTEIN 4"/>
    <property type="match status" value="1"/>
</dbReference>
<evidence type="ECO:0000256" key="2">
    <source>
        <dbReference type="ARBA" id="ARBA00023136"/>
    </source>
</evidence>
<keyword evidence="3" id="KW-1133">Transmembrane helix</keyword>
<keyword evidence="2 3" id="KW-0472">Membrane</keyword>
<evidence type="ECO:0000313" key="5">
    <source>
        <dbReference type="Proteomes" id="UP000632125"/>
    </source>
</evidence>
<sequence>MKISPDLHMNRNQIETLFENCQDLSIVPWQYGPEMKYMSFSVYFESLIEELKLNYMKATLQDLVTHEVGKATMITPEEVIEFFSKNGISAQSAKMVENLEDAVDAIVSGNIVIFFDEWDRALNYSANLIETRQVNEPLAESVVHGPRESTVENLNKNIGMIRLRLKTPRFKIERIAAGIEAKTEIAFGYLDRAVNPETLAEFKKRISTIHQAEVLETSYIEDWIEDSNFSPFPQYRYTERPDVAAAALLDGKIIVMVQGTGSVMLCPGLFVEMMQSAEDYYQRTMIASLIRITRIFAFFIALTLPSIYIALSTFHPELIPTVLLLAILDSREGIPFPAFVEALIMEFFFEMLREAGVRLPKPIGSAVSIVGTLVIGEAAITAGIASPIMVVVVALTGIASFSIPQYNMASALRLLRFPLMIMAASLGGFGLMVGCIWILLHLACLRSLGQPYLGSLAPVNMKYLRDVFVRAPLRTFLRSPRNRHKQN</sequence>
<keyword evidence="5" id="KW-1185">Reference proteome</keyword>
<comment type="similarity">
    <text evidence="1">Belongs to the GerABKA family.</text>
</comment>
<organism evidence="4 5">
    <name type="scientific">Paenibacillus arenilitoris</name>
    <dbReference type="NCBI Taxonomy" id="2772299"/>
    <lineage>
        <taxon>Bacteria</taxon>
        <taxon>Bacillati</taxon>
        <taxon>Bacillota</taxon>
        <taxon>Bacilli</taxon>
        <taxon>Bacillales</taxon>
        <taxon>Paenibacillaceae</taxon>
        <taxon>Paenibacillus</taxon>
    </lineage>
</organism>
<dbReference type="GO" id="GO:0009847">
    <property type="term" value="P:spore germination"/>
    <property type="evidence" value="ECO:0007669"/>
    <property type="project" value="InterPro"/>
</dbReference>
<accession>A0A927CWR1</accession>
<dbReference type="PIRSF" id="PIRSF005690">
    <property type="entry name" value="GerBA"/>
    <property type="match status" value="1"/>
</dbReference>
<dbReference type="GO" id="GO:0016020">
    <property type="term" value="C:membrane"/>
    <property type="evidence" value="ECO:0007669"/>
    <property type="project" value="InterPro"/>
</dbReference>
<reference evidence="4" key="1">
    <citation type="submission" date="2020-09" db="EMBL/GenBank/DDBJ databases">
        <title>A novel bacterium of genus Paenibacillus, isolated from South China Sea.</title>
        <authorList>
            <person name="Huang H."/>
            <person name="Mo K."/>
            <person name="Hu Y."/>
        </authorList>
    </citation>
    <scope>NUCLEOTIDE SEQUENCE</scope>
    <source>
        <strain evidence="4">IB182493</strain>
    </source>
</reference>
<dbReference type="EMBL" id="JACXIY010000067">
    <property type="protein sequence ID" value="MBD2872935.1"/>
    <property type="molecule type" value="Genomic_DNA"/>
</dbReference>
<dbReference type="Proteomes" id="UP000632125">
    <property type="component" value="Unassembled WGS sequence"/>
</dbReference>
<keyword evidence="3" id="KW-0812">Transmembrane</keyword>
<gene>
    <name evidence="4" type="ORF">IDH41_30685</name>
</gene>